<dbReference type="EMBL" id="CM011676">
    <property type="protein sequence ID" value="TMS21638.1"/>
    <property type="molecule type" value="Genomic_DNA"/>
</dbReference>
<evidence type="ECO:0000313" key="1">
    <source>
        <dbReference type="EMBL" id="TMS21638.1"/>
    </source>
</evidence>
<name>A0ACD3RSN5_LARCR</name>
<organism evidence="1 2">
    <name type="scientific">Larimichthys crocea</name>
    <name type="common">Large yellow croaker</name>
    <name type="synonym">Pseudosciaena crocea</name>
    <dbReference type="NCBI Taxonomy" id="215358"/>
    <lineage>
        <taxon>Eukaryota</taxon>
        <taxon>Metazoa</taxon>
        <taxon>Chordata</taxon>
        <taxon>Craniata</taxon>
        <taxon>Vertebrata</taxon>
        <taxon>Euteleostomi</taxon>
        <taxon>Actinopterygii</taxon>
        <taxon>Neopterygii</taxon>
        <taxon>Teleostei</taxon>
        <taxon>Neoteleostei</taxon>
        <taxon>Acanthomorphata</taxon>
        <taxon>Eupercaria</taxon>
        <taxon>Sciaenidae</taxon>
        <taxon>Larimichthys</taxon>
    </lineage>
</organism>
<gene>
    <name evidence="1" type="ORF">E3U43_015611</name>
</gene>
<keyword evidence="2" id="KW-1185">Reference proteome</keyword>
<sequence>MSTKAEQFASKIRYLQEYHNRVQHNIYPVPSGTDIANTLKYFSQTLLSILSRTGRKENQEASNLAVPMTMCLFPVPFPLTPSLRPQVSSINPTVTRSLLYSVLRDAPSDRGGQGQQSRDAQLSEYPSLDYQGLYVTLVTLLDLVPLLQHGQHVGSTRREGGVPAYVNLSASSMLMIAMQYTSNPVYHCQLLECLMKHKQEVWKDLLYVISYGPSQVKPPAVQMLFHYWPNLKPPGAISEYRGLQYTAWNPIHCQHIECHNAINKPAVKMCIDPTLSVALGDKPPPLYICEECSQRIAGDHAEWLVDVLLPQAEISAICQKKNCSSHVRRAVVTCFSAGCCGRHGNRPVRYCKRCHVNHHSSEVGAAAETHLYQTSPPPINTRECGAEELVCTVEAVISLLKEAEIHAEQREFELNRRRQMGLSASHHSLDNIEFDNKEDDQHDQRLLSQFGIWFLVSLCTPNENTPTESLARLVSMVFQWFHSTAYMMDDEVGSLVEKLKPQFVTKWLKTVCEVRFDVMVMCLLPKPVEFARVGGYWDKSCTTVTQLKEGLNRILCLIPYNVISQPLWECFMPEWLEAIRTEVPDNQLKEFREVLSELDIVVPLQLLIGMFSDGVNSLKELANQRKARASDLSGNTGARRVSVVSDPGRRGQHNTLSPFPSPFRSPFRSPLRCSPFKNLGHATGHCALDLDCDDDDMNLGCFILMFDLILKQMELQDDGVMLGLDSSLGKDIVGIINNVFQAPWGGSHTCQKDEKALECSLCQSSILCYQLGCELLERLTPREEIRLVEPTDSLEETLLLSQPDFSIETENGSEEGDNPSGLHSDNPINHSPDNAPMKNNSDTKFSYQQLPVSLKLIYTILQEMSKFEEPDILFNMLNCLKILCLHGECLYLARKDHPQFLAYIQEKMLIPSLWSMLKSEFCQLASLAVPQLLHALSLSHGADIFWNLINTNFNSKDWKIRFEAVEKVAVLCRFLDIGAVTKNHLLKYSLAHAFCCLLASVEDVNPAVATRARLLLDTIKRPALQGLCLCLDFQFDTVVRDRPIILSKLLLLHFLKKDIPALSWEFFVNRFETLSLEAQLHLDCNKEFPFPTTITAVRTNVANLSDAALWKIRRARFARNRQKSVRSLRDSVKGGPAESKRAFSLPESAEQPSS</sequence>
<accession>A0ACD3RSN5</accession>
<proteinExistence type="predicted"/>
<evidence type="ECO:0000313" key="2">
    <source>
        <dbReference type="Proteomes" id="UP000793456"/>
    </source>
</evidence>
<comment type="caution">
    <text evidence="1">The sequence shown here is derived from an EMBL/GenBank/DDBJ whole genome shotgun (WGS) entry which is preliminary data.</text>
</comment>
<dbReference type="Proteomes" id="UP000793456">
    <property type="component" value="Chromosome III"/>
</dbReference>
<protein>
    <submittedName>
        <fullName evidence="1">Uncharacterized protein</fullName>
    </submittedName>
</protein>
<reference evidence="1" key="1">
    <citation type="submission" date="2018-11" db="EMBL/GenBank/DDBJ databases">
        <title>The sequence and de novo assembly of Larimichthys crocea genome using PacBio and Hi-C technologies.</title>
        <authorList>
            <person name="Xu P."/>
            <person name="Chen B."/>
            <person name="Zhou Z."/>
            <person name="Ke Q."/>
            <person name="Wu Y."/>
            <person name="Bai H."/>
            <person name="Pu F."/>
        </authorList>
    </citation>
    <scope>NUCLEOTIDE SEQUENCE</scope>
    <source>
        <tissue evidence="1">Muscle</tissue>
    </source>
</reference>